<evidence type="ECO:0000256" key="2">
    <source>
        <dbReference type="ARBA" id="ARBA00022741"/>
    </source>
</evidence>
<dbReference type="InterPro" id="IPR006703">
    <property type="entry name" value="G_AIG1"/>
</dbReference>
<reference evidence="7" key="1">
    <citation type="submission" date="2025-08" db="UniProtKB">
        <authorList>
            <consortium name="RefSeq"/>
        </authorList>
    </citation>
    <scope>IDENTIFICATION</scope>
</reference>
<dbReference type="OrthoDB" id="10525851at2759"/>
<evidence type="ECO:0000256" key="1">
    <source>
        <dbReference type="ARBA" id="ARBA00008535"/>
    </source>
</evidence>
<dbReference type="Gene3D" id="3.40.50.300">
    <property type="entry name" value="P-loop containing nucleotide triphosphate hydrolases"/>
    <property type="match status" value="1"/>
</dbReference>
<comment type="similarity">
    <text evidence="1">Belongs to the TRAFAC class TrmE-Era-EngA-EngB-Septin-like GTPase superfamily. AIG1/Toc34/Toc159-like paraseptin GTPase family. IAN subfamily.</text>
</comment>
<dbReference type="RefSeq" id="XP_055869474.1">
    <property type="nucleotide sequence ID" value="XM_056013499.1"/>
</dbReference>
<sequence>MSDSNTIDFLLIGKTGNGKSSTGNSILLRDDSFASSGSASSVTSTIKEEFSEYKGRIIKVVDSPGIGDTRCDTQDARKMVTTALKKAMFINSRGYHAFLIVIKYGCRFTGEEQGTIKFLKSFFGENFVKDFCIIVMTNGDSFKRDNRKSGKTFETWCSEQTGEIKELLDECEKRIVLFDNYLDDTFNKEQQVDKLLDVVDKLKAGGKRYVDSNFEEAKETRKRAKIESQHCIINEKTKQETSLIFQKLEQIQELKNGDKKMKELLQLKERCSKLLDETKLKDKGTNVLQDIISAITSQKKIVTKEIENIQKEERDREELAKRNEENRKKEEEDRERLRMELEKLSMEERLKCEQEMKQKLEEKLEKKKKKMKKKEAKNKEKAEKEREQLQLEKEEAQRLYKEATEKSQEGLISKAINWISNWFKKK</sequence>
<dbReference type="PANTHER" id="PTHR10903:SF184">
    <property type="entry name" value="GTP-BINDING PROTEIN A"/>
    <property type="match status" value="1"/>
</dbReference>
<dbReference type="Pfam" id="PF04548">
    <property type="entry name" value="AIG1"/>
    <property type="match status" value="1"/>
</dbReference>
<feature type="compositionally biased region" description="Basic residues" evidence="4">
    <location>
        <begin position="366"/>
        <end position="376"/>
    </location>
</feature>
<evidence type="ECO:0000259" key="5">
    <source>
        <dbReference type="PROSITE" id="PS51720"/>
    </source>
</evidence>
<dbReference type="PANTHER" id="PTHR10903">
    <property type="entry name" value="GTPASE, IMAP FAMILY MEMBER-RELATED"/>
    <property type="match status" value="1"/>
</dbReference>
<dbReference type="InterPro" id="IPR027417">
    <property type="entry name" value="P-loop_NTPase"/>
</dbReference>
<feature type="compositionally biased region" description="Basic and acidic residues" evidence="4">
    <location>
        <begin position="377"/>
        <end position="390"/>
    </location>
</feature>
<dbReference type="PROSITE" id="PS51720">
    <property type="entry name" value="G_AIG1"/>
    <property type="match status" value="1"/>
</dbReference>
<gene>
    <name evidence="7" type="primary">LOC129923261</name>
</gene>
<dbReference type="GO" id="GO:0005525">
    <property type="term" value="F:GTP binding"/>
    <property type="evidence" value="ECO:0007669"/>
    <property type="project" value="UniProtKB-KW"/>
</dbReference>
<feature type="region of interest" description="Disordered" evidence="4">
    <location>
        <begin position="363"/>
        <end position="390"/>
    </location>
</feature>
<dbReference type="Proteomes" id="UP001165740">
    <property type="component" value="Chromosome 16"/>
</dbReference>
<keyword evidence="6" id="KW-1185">Reference proteome</keyword>
<organism evidence="6 7">
    <name type="scientific">Biomphalaria glabrata</name>
    <name type="common">Bloodfluke planorb</name>
    <name type="synonym">Freshwater snail</name>
    <dbReference type="NCBI Taxonomy" id="6526"/>
    <lineage>
        <taxon>Eukaryota</taxon>
        <taxon>Metazoa</taxon>
        <taxon>Spiralia</taxon>
        <taxon>Lophotrochozoa</taxon>
        <taxon>Mollusca</taxon>
        <taxon>Gastropoda</taxon>
        <taxon>Heterobranchia</taxon>
        <taxon>Euthyneura</taxon>
        <taxon>Panpulmonata</taxon>
        <taxon>Hygrophila</taxon>
        <taxon>Lymnaeoidea</taxon>
        <taxon>Planorbidae</taxon>
        <taxon>Biomphalaria</taxon>
    </lineage>
</organism>
<dbReference type="InterPro" id="IPR045058">
    <property type="entry name" value="GIMA/IAN/Toc"/>
</dbReference>
<feature type="region of interest" description="Disordered" evidence="4">
    <location>
        <begin position="313"/>
        <end position="335"/>
    </location>
</feature>
<keyword evidence="2" id="KW-0547">Nucleotide-binding</keyword>
<proteinExistence type="inferred from homology"/>
<keyword evidence="3" id="KW-0342">GTP-binding</keyword>
<dbReference type="FunFam" id="3.40.50.300:FF:000840">
    <property type="entry name" value="Immune-associated nucleotide-binding protein 9"/>
    <property type="match status" value="1"/>
</dbReference>
<dbReference type="AlphaFoldDB" id="A0A9W2Z3F6"/>
<dbReference type="GeneID" id="129923261"/>
<dbReference type="OMA" id="KAINWIS"/>
<name>A0A9W2Z3F6_BIOGL</name>
<protein>
    <submittedName>
        <fullName evidence="7">Uncharacterized protein LOC129923261</fullName>
    </submittedName>
</protein>
<feature type="domain" description="AIG1-type G" evidence="5">
    <location>
        <begin position="4"/>
        <end position="218"/>
    </location>
</feature>
<evidence type="ECO:0000313" key="7">
    <source>
        <dbReference type="RefSeq" id="XP_055869474.1"/>
    </source>
</evidence>
<evidence type="ECO:0000256" key="3">
    <source>
        <dbReference type="ARBA" id="ARBA00023134"/>
    </source>
</evidence>
<evidence type="ECO:0000313" key="6">
    <source>
        <dbReference type="Proteomes" id="UP001165740"/>
    </source>
</evidence>
<dbReference type="SUPFAM" id="SSF52540">
    <property type="entry name" value="P-loop containing nucleoside triphosphate hydrolases"/>
    <property type="match status" value="1"/>
</dbReference>
<evidence type="ECO:0000256" key="4">
    <source>
        <dbReference type="SAM" id="MobiDB-lite"/>
    </source>
</evidence>
<accession>A0A9W2Z3F6</accession>